<keyword evidence="6" id="KW-1185">Reference proteome</keyword>
<sequence>MTNLAHLLDDTAQLHPDRPAVVAEDRVVSYRELLRAAETVTATLRQRGVQPGDRVLLVCPNTPEFTAAYFGILKCGAIVVPLNVSLRPREIAYHMRDCQAAAVVVHHGDDSPEGAASARSAFEAVESCAIWLDLADIDADPPRKPTTDPREDDDTAVILYTSGTTVQPKGAELRHRNLRDNALVTRELYGIDPAHPDTYLCVLPLFHSFGQSCLQNSAIAFGGTLVLMRKFDAQRVIDLLASAQVTIFAGVPTMYWAMLGATGDLTQLESIRHHLRIACSGGAALPVEVHRRFRKVFGVTILEGYGLSETSPSVSFNVLGRPPRVGSIGVPIPGVQMKLIDPDGNELTGDDGISAVGEIAVRGHNVMKGYYRRPEATQKALSDGWFLTGDLARRDADGYYYIVDRAKDLIIRGGYNVYPREIEEVLLTHPAVSLAAVVGIPHESLGEEIKAYLVPRPGHDISVDDLARWARDQFAAYKCPRVFEVVDQLPMTSTGKVLKRQLAQKTPTENHD</sequence>
<proteinExistence type="inferred from homology"/>
<evidence type="ECO:0000313" key="6">
    <source>
        <dbReference type="Proteomes" id="UP000282515"/>
    </source>
</evidence>
<dbReference type="AlphaFoldDB" id="A0A3L8PK30"/>
<dbReference type="CDD" id="cd05936">
    <property type="entry name" value="FC-FACS_FadD_like"/>
    <property type="match status" value="1"/>
</dbReference>
<dbReference type="OrthoDB" id="9803968at2"/>
<name>A0A3L8PK30_9ACTN</name>
<dbReference type="InterPro" id="IPR025110">
    <property type="entry name" value="AMP-bd_C"/>
</dbReference>
<evidence type="ECO:0000259" key="4">
    <source>
        <dbReference type="Pfam" id="PF13193"/>
    </source>
</evidence>
<gene>
    <name evidence="5" type="ORF">D9V41_09330</name>
</gene>
<dbReference type="InterPro" id="IPR050237">
    <property type="entry name" value="ATP-dep_AMP-bd_enzyme"/>
</dbReference>
<comment type="similarity">
    <text evidence="1">Belongs to the ATP-dependent AMP-binding enzyme family.</text>
</comment>
<dbReference type="SUPFAM" id="SSF56801">
    <property type="entry name" value="Acetyl-CoA synthetase-like"/>
    <property type="match status" value="1"/>
</dbReference>
<protein>
    <submittedName>
        <fullName evidence="5">Long-chain fatty acid--CoA ligase</fullName>
    </submittedName>
</protein>
<dbReference type="RefSeq" id="WP_121794298.1">
    <property type="nucleotide sequence ID" value="NZ_RDBF01000006.1"/>
</dbReference>
<comment type="caution">
    <text evidence="5">The sequence shown here is derived from an EMBL/GenBank/DDBJ whole genome shotgun (WGS) entry which is preliminary data.</text>
</comment>
<accession>A0A3L8PK30</accession>
<evidence type="ECO:0000256" key="2">
    <source>
        <dbReference type="ARBA" id="ARBA00022598"/>
    </source>
</evidence>
<keyword evidence="2 5" id="KW-0436">Ligase</keyword>
<dbReference type="Gene3D" id="3.40.50.12780">
    <property type="entry name" value="N-terminal domain of ligase-like"/>
    <property type="match status" value="1"/>
</dbReference>
<dbReference type="PANTHER" id="PTHR43767:SF12">
    <property type="entry name" value="AMP-DEPENDENT SYNTHETASE AND LIGASE"/>
    <property type="match status" value="1"/>
</dbReference>
<evidence type="ECO:0000256" key="1">
    <source>
        <dbReference type="ARBA" id="ARBA00006432"/>
    </source>
</evidence>
<dbReference type="InterPro" id="IPR000873">
    <property type="entry name" value="AMP-dep_synth/lig_dom"/>
</dbReference>
<organism evidence="5 6">
    <name type="scientific">Aeromicrobium phragmitis</name>
    <dbReference type="NCBI Taxonomy" id="2478914"/>
    <lineage>
        <taxon>Bacteria</taxon>
        <taxon>Bacillati</taxon>
        <taxon>Actinomycetota</taxon>
        <taxon>Actinomycetes</taxon>
        <taxon>Propionibacteriales</taxon>
        <taxon>Nocardioidaceae</taxon>
        <taxon>Aeromicrobium</taxon>
    </lineage>
</organism>
<dbReference type="Proteomes" id="UP000282515">
    <property type="component" value="Unassembled WGS sequence"/>
</dbReference>
<dbReference type="Pfam" id="PF00501">
    <property type="entry name" value="AMP-binding"/>
    <property type="match status" value="1"/>
</dbReference>
<dbReference type="PANTHER" id="PTHR43767">
    <property type="entry name" value="LONG-CHAIN-FATTY-ACID--COA LIGASE"/>
    <property type="match status" value="1"/>
</dbReference>
<dbReference type="Pfam" id="PF13193">
    <property type="entry name" value="AMP-binding_C"/>
    <property type="match status" value="1"/>
</dbReference>
<dbReference type="InterPro" id="IPR042099">
    <property type="entry name" value="ANL_N_sf"/>
</dbReference>
<feature type="domain" description="AMP-dependent synthetase/ligase" evidence="3">
    <location>
        <begin position="9"/>
        <end position="371"/>
    </location>
</feature>
<reference evidence="5 6" key="1">
    <citation type="submission" date="2018-10" db="EMBL/GenBank/DDBJ databases">
        <title>Aeromicrobium sp. 9W16Y-2 whole genome shotgun sequence.</title>
        <authorList>
            <person name="Li F."/>
        </authorList>
    </citation>
    <scope>NUCLEOTIDE SEQUENCE [LARGE SCALE GENOMIC DNA]</scope>
    <source>
        <strain evidence="5 6">9W16Y-2</strain>
    </source>
</reference>
<dbReference type="EMBL" id="RDBF01000006">
    <property type="protein sequence ID" value="RLV55661.1"/>
    <property type="molecule type" value="Genomic_DNA"/>
</dbReference>
<evidence type="ECO:0000313" key="5">
    <source>
        <dbReference type="EMBL" id="RLV55661.1"/>
    </source>
</evidence>
<dbReference type="FunFam" id="3.30.300.30:FF:000008">
    <property type="entry name" value="2,3-dihydroxybenzoate-AMP ligase"/>
    <property type="match status" value="1"/>
</dbReference>
<dbReference type="Gene3D" id="3.30.300.30">
    <property type="match status" value="1"/>
</dbReference>
<dbReference type="GO" id="GO:0016877">
    <property type="term" value="F:ligase activity, forming carbon-sulfur bonds"/>
    <property type="evidence" value="ECO:0007669"/>
    <property type="project" value="UniProtKB-ARBA"/>
</dbReference>
<evidence type="ECO:0000259" key="3">
    <source>
        <dbReference type="Pfam" id="PF00501"/>
    </source>
</evidence>
<feature type="domain" description="AMP-binding enzyme C-terminal" evidence="4">
    <location>
        <begin position="421"/>
        <end position="496"/>
    </location>
</feature>
<dbReference type="InterPro" id="IPR045851">
    <property type="entry name" value="AMP-bd_C_sf"/>
</dbReference>